<evidence type="ECO:0000313" key="3">
    <source>
        <dbReference type="EMBL" id="GDY29495.1"/>
    </source>
</evidence>
<reference evidence="4" key="1">
    <citation type="submission" date="2019-04" db="EMBL/GenBank/DDBJ databases">
        <title>Draft genome sequence of Pseudonocardiaceae bacterium SL3-2-4.</title>
        <authorList>
            <person name="Ningsih F."/>
            <person name="Yokota A."/>
            <person name="Sakai Y."/>
            <person name="Nanatani K."/>
            <person name="Yabe S."/>
            <person name="Oetari A."/>
            <person name="Sjamsuridzal W."/>
        </authorList>
    </citation>
    <scope>NUCLEOTIDE SEQUENCE [LARGE SCALE GENOMIC DNA]</scope>
    <source>
        <strain evidence="4">SL3-2-4</strain>
    </source>
</reference>
<evidence type="ECO:0008006" key="5">
    <source>
        <dbReference type="Google" id="ProtNLM"/>
    </source>
</evidence>
<name>A0A4D4IYM6_9PSEU</name>
<keyword evidence="4" id="KW-1185">Reference proteome</keyword>
<dbReference type="EMBL" id="BJFL01000003">
    <property type="protein sequence ID" value="GDY29495.1"/>
    <property type="molecule type" value="Genomic_DNA"/>
</dbReference>
<dbReference type="PANTHER" id="PTHR40758">
    <property type="entry name" value="CONSERVED PROTEIN"/>
    <property type="match status" value="1"/>
</dbReference>
<dbReference type="Pfam" id="PF11716">
    <property type="entry name" value="MDMPI_N"/>
    <property type="match status" value="1"/>
</dbReference>
<protein>
    <recommendedName>
        <fullName evidence="5">Mycothiol-dependent maleylpyruvate isomerase metal-binding domain-containing protein</fullName>
    </recommendedName>
</protein>
<dbReference type="InterPro" id="IPR034660">
    <property type="entry name" value="DinB/YfiT-like"/>
</dbReference>
<dbReference type="GO" id="GO:0005886">
    <property type="term" value="C:plasma membrane"/>
    <property type="evidence" value="ECO:0007669"/>
    <property type="project" value="TreeGrafter"/>
</dbReference>
<dbReference type="InterPro" id="IPR010872">
    <property type="entry name" value="MDMPI_C-term_domain"/>
</dbReference>
<dbReference type="Proteomes" id="UP000298860">
    <property type="component" value="Unassembled WGS sequence"/>
</dbReference>
<dbReference type="PANTHER" id="PTHR40758:SF1">
    <property type="entry name" value="CONSERVED PROTEIN"/>
    <property type="match status" value="1"/>
</dbReference>
<comment type="caution">
    <text evidence="3">The sequence shown here is derived from an EMBL/GenBank/DDBJ whole genome shotgun (WGS) entry which is preliminary data.</text>
</comment>
<sequence length="250" mass="26956">MEYAVFVEQIRVQSEALRAAAVKVGPDARVPTCPEWTVKDLVAHIARVHVLAAAGVRTAPDAERPSPAPGPEDWDELLAWWADRERELTDLLDATDPDAPAWVFATTVPRVAGFWARRQAHETAIHRLDAEHALAGSAAPSAVPTLVFTPEFAADGIDEFLVMQRVMGERRGWSQHDGRLLIHAADAGRAWHVVLRPGQPIEVGPAVGSGTQEDATIAGTADAVYRALWGRPSSAIVTGRKELLDAIAAP</sequence>
<evidence type="ECO:0000259" key="2">
    <source>
        <dbReference type="Pfam" id="PF11716"/>
    </source>
</evidence>
<dbReference type="Pfam" id="PF07398">
    <property type="entry name" value="MDMPI_C"/>
    <property type="match status" value="1"/>
</dbReference>
<dbReference type="RefSeq" id="WP_192909392.1">
    <property type="nucleotide sequence ID" value="NZ_BJFL01000003.1"/>
</dbReference>
<dbReference type="GO" id="GO:0046872">
    <property type="term" value="F:metal ion binding"/>
    <property type="evidence" value="ECO:0007669"/>
    <property type="project" value="InterPro"/>
</dbReference>
<evidence type="ECO:0000313" key="4">
    <source>
        <dbReference type="Proteomes" id="UP000298860"/>
    </source>
</evidence>
<feature type="domain" description="MDMPI C-terminal" evidence="1">
    <location>
        <begin position="151"/>
        <end position="245"/>
    </location>
</feature>
<dbReference type="InterPro" id="IPR024344">
    <property type="entry name" value="MDMPI_metal-binding"/>
</dbReference>
<feature type="domain" description="Mycothiol-dependent maleylpyruvate isomerase metal-binding" evidence="2">
    <location>
        <begin position="8"/>
        <end position="130"/>
    </location>
</feature>
<accession>A0A4D4IYM6</accession>
<dbReference type="SUPFAM" id="SSF109854">
    <property type="entry name" value="DinB/YfiT-like putative metalloenzymes"/>
    <property type="match status" value="1"/>
</dbReference>
<dbReference type="NCBIfam" id="TIGR03083">
    <property type="entry name" value="maleylpyruvate isomerase family mycothiol-dependent enzyme"/>
    <property type="match status" value="1"/>
</dbReference>
<evidence type="ECO:0000259" key="1">
    <source>
        <dbReference type="Pfam" id="PF07398"/>
    </source>
</evidence>
<gene>
    <name evidence="3" type="ORF">GTS_11280</name>
</gene>
<proteinExistence type="predicted"/>
<dbReference type="InterPro" id="IPR017517">
    <property type="entry name" value="Maleyloyr_isom"/>
</dbReference>
<organism evidence="3 4">
    <name type="scientific">Gandjariella thermophila</name>
    <dbReference type="NCBI Taxonomy" id="1931992"/>
    <lineage>
        <taxon>Bacteria</taxon>
        <taxon>Bacillati</taxon>
        <taxon>Actinomycetota</taxon>
        <taxon>Actinomycetes</taxon>
        <taxon>Pseudonocardiales</taxon>
        <taxon>Pseudonocardiaceae</taxon>
        <taxon>Gandjariella</taxon>
    </lineage>
</organism>
<dbReference type="AlphaFoldDB" id="A0A4D4IYM6"/>